<comment type="caution">
    <text evidence="3">The sequence shown here is derived from an EMBL/GenBank/DDBJ whole genome shotgun (WGS) entry which is preliminary data.</text>
</comment>
<organism evidence="3 4">
    <name type="scientific">Gillisia hiemivivida</name>
    <dbReference type="NCBI Taxonomy" id="291190"/>
    <lineage>
        <taxon>Bacteria</taxon>
        <taxon>Pseudomonadati</taxon>
        <taxon>Bacteroidota</taxon>
        <taxon>Flavobacteriia</taxon>
        <taxon>Flavobacteriales</taxon>
        <taxon>Flavobacteriaceae</taxon>
        <taxon>Gillisia</taxon>
    </lineage>
</organism>
<dbReference type="AlphaFoldDB" id="A0A5C6ZU51"/>
<gene>
    <name evidence="3" type="ORF">ES724_09850</name>
</gene>
<dbReference type="Gene3D" id="2.40.320.10">
    <property type="entry name" value="Hypothetical Protein Pfu-838710-001"/>
    <property type="match status" value="1"/>
</dbReference>
<dbReference type="InterPro" id="IPR012042">
    <property type="entry name" value="NeuTTM/CthTTM-like"/>
</dbReference>
<dbReference type="Proteomes" id="UP000321367">
    <property type="component" value="Unassembled WGS sequence"/>
</dbReference>
<accession>A0A5C6ZU51</accession>
<proteinExistence type="predicted"/>
<sequence>MIEIERKFLVTSDKYKTEAFKSSEIKQGYLNSHPERTTRIRIQDKKAFITIKGKSSESGLSRFEWEKEIPVEEALELLKLCEPGAIEKVRYLVKSKEFTFEIDEFFGSNQGLVIAEIELLSEEDIFEKPNWLGEEVTGNNNYYNSQLCINPYKNWKK</sequence>
<name>A0A5C6ZU51_9FLAO</name>
<dbReference type="RefSeq" id="WP_146932547.1">
    <property type="nucleotide sequence ID" value="NZ_CBCSHZ010000013.1"/>
</dbReference>
<dbReference type="SUPFAM" id="SSF55154">
    <property type="entry name" value="CYTH-like phosphatases"/>
    <property type="match status" value="1"/>
</dbReference>
<dbReference type="PANTHER" id="PTHR40114">
    <property type="entry name" value="SLR0698 PROTEIN"/>
    <property type="match status" value="1"/>
</dbReference>
<evidence type="ECO:0000256" key="1">
    <source>
        <dbReference type="PIRSR" id="PIRSR016487-1"/>
    </source>
</evidence>
<dbReference type="CDD" id="cd07891">
    <property type="entry name" value="CYTH-like_CthTTM-like_1"/>
    <property type="match status" value="1"/>
</dbReference>
<evidence type="ECO:0000313" key="4">
    <source>
        <dbReference type="Proteomes" id="UP000321367"/>
    </source>
</evidence>
<dbReference type="PROSITE" id="PS51707">
    <property type="entry name" value="CYTH"/>
    <property type="match status" value="1"/>
</dbReference>
<dbReference type="EMBL" id="VORY01000010">
    <property type="protein sequence ID" value="TXD93512.1"/>
    <property type="molecule type" value="Genomic_DNA"/>
</dbReference>
<protein>
    <submittedName>
        <fullName evidence="3">CYTH domain-containing protein</fullName>
    </submittedName>
</protein>
<dbReference type="PANTHER" id="PTHR40114:SF1">
    <property type="entry name" value="SLR0698 PROTEIN"/>
    <property type="match status" value="1"/>
</dbReference>
<dbReference type="InterPro" id="IPR023577">
    <property type="entry name" value="CYTH_domain"/>
</dbReference>
<reference evidence="3 4" key="1">
    <citation type="submission" date="2019-08" db="EMBL/GenBank/DDBJ databases">
        <title>Genome sequence of Gillisia hiemivivida IC154 (type strain).</title>
        <authorList>
            <person name="Bowman J.P."/>
        </authorList>
    </citation>
    <scope>NUCLEOTIDE SEQUENCE [LARGE SCALE GENOMIC DNA]</scope>
    <source>
        <strain evidence="3 4">IC154</strain>
    </source>
</reference>
<feature type="domain" description="CYTH" evidence="2">
    <location>
        <begin position="1"/>
        <end position="149"/>
    </location>
</feature>
<dbReference type="PIRSF" id="PIRSF016487">
    <property type="entry name" value="CYTH_UCP016487"/>
    <property type="match status" value="1"/>
</dbReference>
<evidence type="ECO:0000313" key="3">
    <source>
        <dbReference type="EMBL" id="TXD93512.1"/>
    </source>
</evidence>
<feature type="active site" description="Proton acceptor" evidence="1">
    <location>
        <position position="29"/>
    </location>
</feature>
<dbReference type="Pfam" id="PF01928">
    <property type="entry name" value="CYTH"/>
    <property type="match status" value="1"/>
</dbReference>
<dbReference type="OrthoDB" id="9805588at2"/>
<dbReference type="SMART" id="SM01118">
    <property type="entry name" value="CYTH"/>
    <property type="match status" value="1"/>
</dbReference>
<dbReference type="InterPro" id="IPR033469">
    <property type="entry name" value="CYTH-like_dom_sf"/>
</dbReference>
<evidence type="ECO:0000259" key="2">
    <source>
        <dbReference type="PROSITE" id="PS51707"/>
    </source>
</evidence>
<keyword evidence="4" id="KW-1185">Reference proteome</keyword>